<sequence length="344" mass="38192">MKGEHIRERLAREILRKLRLATEAEEKDDRDIICDEVFADITGAVGEQAREQLGVPHECRYFEVLAPYFSKKWDAAEGLLYVCRKLLSQPYIAPVLSALLYQWMLTHKDAGGAEQRQKHVNLLVAGVRQLLWGDVHGERTYFAALYAWLADEVVSAANRARLDTLPPQSRAKLLAVMAAFTPYYTPPEDLGRALAGFPAPSGAAEGARADGEGADFVITTVTDTMHLMREEQSLLRYLHALAGLRDSPFLARCKRTTRLRLQAELYSLTQVGGPRYVPRAVNAAAFRALDALFPMGALSRRAVSLAFRLMHPEEWLRAAAAAAHSCLRALGLWSSYRSASSQGP</sequence>
<dbReference type="AlphaFoldDB" id="A0AAW1QNA7"/>
<organism evidence="1 2">
    <name type="scientific">Elliptochloris bilobata</name>
    <dbReference type="NCBI Taxonomy" id="381761"/>
    <lineage>
        <taxon>Eukaryota</taxon>
        <taxon>Viridiplantae</taxon>
        <taxon>Chlorophyta</taxon>
        <taxon>core chlorophytes</taxon>
        <taxon>Trebouxiophyceae</taxon>
        <taxon>Trebouxiophyceae incertae sedis</taxon>
        <taxon>Elliptochloris clade</taxon>
        <taxon>Elliptochloris</taxon>
    </lineage>
</organism>
<protein>
    <submittedName>
        <fullName evidence="1">Uncharacterized protein</fullName>
    </submittedName>
</protein>
<evidence type="ECO:0000313" key="1">
    <source>
        <dbReference type="EMBL" id="KAK9822986.1"/>
    </source>
</evidence>
<accession>A0AAW1QNA7</accession>
<name>A0AAW1QNA7_9CHLO</name>
<gene>
    <name evidence="1" type="ORF">WJX81_000828</name>
</gene>
<keyword evidence="2" id="KW-1185">Reference proteome</keyword>
<evidence type="ECO:0000313" key="2">
    <source>
        <dbReference type="Proteomes" id="UP001445335"/>
    </source>
</evidence>
<reference evidence="1 2" key="1">
    <citation type="journal article" date="2024" name="Nat. Commun.">
        <title>Phylogenomics reveals the evolutionary origins of lichenization in chlorophyte algae.</title>
        <authorList>
            <person name="Puginier C."/>
            <person name="Libourel C."/>
            <person name="Otte J."/>
            <person name="Skaloud P."/>
            <person name="Haon M."/>
            <person name="Grisel S."/>
            <person name="Petersen M."/>
            <person name="Berrin J.G."/>
            <person name="Delaux P.M."/>
            <person name="Dal Grande F."/>
            <person name="Keller J."/>
        </authorList>
    </citation>
    <scope>NUCLEOTIDE SEQUENCE [LARGE SCALE GENOMIC DNA]</scope>
    <source>
        <strain evidence="1 2">SAG 245.80</strain>
    </source>
</reference>
<proteinExistence type="predicted"/>
<dbReference type="PANTHER" id="PTHR48146:SF2">
    <property type="entry name" value="K-STIMULATED PYROPHOSPHATE-ENERGIZED SODIUM PUMP PROTEIN"/>
    <property type="match status" value="1"/>
</dbReference>
<dbReference type="EMBL" id="JALJOU010000081">
    <property type="protein sequence ID" value="KAK9822986.1"/>
    <property type="molecule type" value="Genomic_DNA"/>
</dbReference>
<dbReference type="Proteomes" id="UP001445335">
    <property type="component" value="Unassembled WGS sequence"/>
</dbReference>
<dbReference type="PANTHER" id="PTHR48146">
    <property type="entry name" value="K-STIMULATED PYROPHOSPHATE-ENERGIZED SODIUM PUMP PROTEIN"/>
    <property type="match status" value="1"/>
</dbReference>
<comment type="caution">
    <text evidence="1">The sequence shown here is derived from an EMBL/GenBank/DDBJ whole genome shotgun (WGS) entry which is preliminary data.</text>
</comment>